<comment type="caution">
    <text evidence="2">The sequence shown here is derived from an EMBL/GenBank/DDBJ whole genome shotgun (WGS) entry which is preliminary data.</text>
</comment>
<dbReference type="AlphaFoldDB" id="A0A2T7A9B3"/>
<proteinExistence type="predicted"/>
<feature type="region of interest" description="Disordered" evidence="1">
    <location>
        <begin position="112"/>
        <end position="148"/>
    </location>
</feature>
<sequence>MLGLPDLQAPVRSLAGVALVEGSDMGESLTSYLGTLTNHQTTTHHSITTGVNKSCANPPSHCGYGIEKELITSSDSDSRGASRIHTVSPHIATPESLTPRSAHFTLFAEPATLHTVPQGNTNKQRKPKPPSMQKHEKGKPPPRTFSCTLMVNSEPRRTREAEISFYTSPAQLQWFRAVPRLPDPSLTLLL</sequence>
<accession>A0A2T7A9B3</accession>
<organism evidence="2 3">
    <name type="scientific">Tuber borchii</name>
    <name type="common">White truffle</name>
    <dbReference type="NCBI Taxonomy" id="42251"/>
    <lineage>
        <taxon>Eukaryota</taxon>
        <taxon>Fungi</taxon>
        <taxon>Dikarya</taxon>
        <taxon>Ascomycota</taxon>
        <taxon>Pezizomycotina</taxon>
        <taxon>Pezizomycetes</taxon>
        <taxon>Pezizales</taxon>
        <taxon>Tuberaceae</taxon>
        <taxon>Tuber</taxon>
    </lineage>
</organism>
<gene>
    <name evidence="2" type="ORF">B9Z19DRAFT_1060199</name>
</gene>
<dbReference type="EMBL" id="NESQ01000001">
    <property type="protein sequence ID" value="PUU84319.1"/>
    <property type="molecule type" value="Genomic_DNA"/>
</dbReference>
<evidence type="ECO:0000313" key="3">
    <source>
        <dbReference type="Proteomes" id="UP000244722"/>
    </source>
</evidence>
<protein>
    <submittedName>
        <fullName evidence="2">Uncharacterized protein</fullName>
    </submittedName>
</protein>
<reference evidence="2 3" key="1">
    <citation type="submission" date="2017-04" db="EMBL/GenBank/DDBJ databases">
        <title>Draft genome sequence of Tuber borchii Vittad., a whitish edible truffle.</title>
        <authorList>
            <consortium name="DOE Joint Genome Institute"/>
            <person name="Murat C."/>
            <person name="Kuo A."/>
            <person name="Barry K.W."/>
            <person name="Clum A."/>
            <person name="Dockter R.B."/>
            <person name="Fauchery L."/>
            <person name="Iotti M."/>
            <person name="Kohler A."/>
            <person name="Labutti K."/>
            <person name="Lindquist E.A."/>
            <person name="Lipzen A."/>
            <person name="Ohm R.A."/>
            <person name="Wang M."/>
            <person name="Grigoriev I.V."/>
            <person name="Zambonelli A."/>
            <person name="Martin F.M."/>
        </authorList>
    </citation>
    <scope>NUCLEOTIDE SEQUENCE [LARGE SCALE GENOMIC DNA]</scope>
    <source>
        <strain evidence="2 3">Tbo3840</strain>
    </source>
</reference>
<dbReference type="Proteomes" id="UP000244722">
    <property type="component" value="Unassembled WGS sequence"/>
</dbReference>
<evidence type="ECO:0000256" key="1">
    <source>
        <dbReference type="SAM" id="MobiDB-lite"/>
    </source>
</evidence>
<name>A0A2T7A9B3_TUBBO</name>
<keyword evidence="3" id="KW-1185">Reference proteome</keyword>
<evidence type="ECO:0000313" key="2">
    <source>
        <dbReference type="EMBL" id="PUU84319.1"/>
    </source>
</evidence>